<comment type="caution">
    <text evidence="2">The sequence shown here is derived from an EMBL/GenBank/DDBJ whole genome shotgun (WGS) entry which is preliminary data.</text>
</comment>
<sequence length="100" mass="10952">MTRSAGAKLKRNCSPRPSPRPSYDRSPLDDPATSSLGVVKGNRTRHAQTPSTKVNVYPIASEAWIPVSQSSRAHTPTLTISVPWHRFLVPGGQENRQHAV</sequence>
<organism evidence="2 3">
    <name type="scientific">Gymnopilus dilepis</name>
    <dbReference type="NCBI Taxonomy" id="231916"/>
    <lineage>
        <taxon>Eukaryota</taxon>
        <taxon>Fungi</taxon>
        <taxon>Dikarya</taxon>
        <taxon>Basidiomycota</taxon>
        <taxon>Agaricomycotina</taxon>
        <taxon>Agaricomycetes</taxon>
        <taxon>Agaricomycetidae</taxon>
        <taxon>Agaricales</taxon>
        <taxon>Agaricineae</taxon>
        <taxon>Hymenogastraceae</taxon>
        <taxon>Gymnopilus</taxon>
    </lineage>
</organism>
<proteinExistence type="predicted"/>
<feature type="region of interest" description="Disordered" evidence="1">
    <location>
        <begin position="1"/>
        <end position="50"/>
    </location>
</feature>
<dbReference type="InParanoid" id="A0A409WI67"/>
<evidence type="ECO:0000313" key="3">
    <source>
        <dbReference type="Proteomes" id="UP000284706"/>
    </source>
</evidence>
<evidence type="ECO:0000256" key="1">
    <source>
        <dbReference type="SAM" id="MobiDB-lite"/>
    </source>
</evidence>
<name>A0A409WI67_9AGAR</name>
<dbReference type="Proteomes" id="UP000284706">
    <property type="component" value="Unassembled WGS sequence"/>
</dbReference>
<accession>A0A409WI67</accession>
<dbReference type="EMBL" id="NHYE01005061">
    <property type="protein sequence ID" value="PPQ78140.1"/>
    <property type="molecule type" value="Genomic_DNA"/>
</dbReference>
<keyword evidence="3" id="KW-1185">Reference proteome</keyword>
<gene>
    <name evidence="2" type="ORF">CVT26_007524</name>
</gene>
<dbReference type="AlphaFoldDB" id="A0A409WI67"/>
<protein>
    <submittedName>
        <fullName evidence="2">Uncharacterized protein</fullName>
    </submittedName>
</protein>
<evidence type="ECO:0000313" key="2">
    <source>
        <dbReference type="EMBL" id="PPQ78140.1"/>
    </source>
</evidence>
<reference evidence="2 3" key="1">
    <citation type="journal article" date="2018" name="Evol. Lett.">
        <title>Horizontal gene cluster transfer increased hallucinogenic mushroom diversity.</title>
        <authorList>
            <person name="Reynolds H.T."/>
            <person name="Vijayakumar V."/>
            <person name="Gluck-Thaler E."/>
            <person name="Korotkin H.B."/>
            <person name="Matheny P.B."/>
            <person name="Slot J.C."/>
        </authorList>
    </citation>
    <scope>NUCLEOTIDE SEQUENCE [LARGE SCALE GENOMIC DNA]</scope>
    <source>
        <strain evidence="2 3">SRW20</strain>
    </source>
</reference>